<dbReference type="PROSITE" id="PS50929">
    <property type="entry name" value="ABC_TM1F"/>
    <property type="match status" value="1"/>
</dbReference>
<reference evidence="11" key="1">
    <citation type="journal article" date="2019" name="Int. J. Syst. Evol. Microbiol.">
        <title>The Global Catalogue of Microorganisms (GCM) 10K type strain sequencing project: providing services to taxonomists for standard genome sequencing and annotation.</title>
        <authorList>
            <consortium name="The Broad Institute Genomics Platform"/>
            <consortium name="The Broad Institute Genome Sequencing Center for Infectious Disease"/>
            <person name="Wu L."/>
            <person name="Ma J."/>
        </authorList>
    </citation>
    <scope>NUCLEOTIDE SEQUENCE [LARGE SCALE GENOMIC DNA]</scope>
    <source>
        <strain evidence="11">CCM 8702</strain>
    </source>
</reference>
<dbReference type="SUPFAM" id="SSF90123">
    <property type="entry name" value="ABC transporter transmembrane region"/>
    <property type="match status" value="1"/>
</dbReference>
<feature type="transmembrane region" description="Helical" evidence="7">
    <location>
        <begin position="270"/>
        <end position="289"/>
    </location>
</feature>
<dbReference type="SMART" id="SM00382">
    <property type="entry name" value="AAA"/>
    <property type="match status" value="1"/>
</dbReference>
<feature type="transmembrane region" description="Helical" evidence="7">
    <location>
        <begin position="53"/>
        <end position="72"/>
    </location>
</feature>
<dbReference type="InterPro" id="IPR036640">
    <property type="entry name" value="ABC1_TM_sf"/>
</dbReference>
<evidence type="ECO:0000256" key="3">
    <source>
        <dbReference type="ARBA" id="ARBA00022741"/>
    </source>
</evidence>
<keyword evidence="5 7" id="KW-1133">Transmembrane helix</keyword>
<dbReference type="PROSITE" id="PS50893">
    <property type="entry name" value="ABC_TRANSPORTER_2"/>
    <property type="match status" value="1"/>
</dbReference>
<evidence type="ECO:0000259" key="8">
    <source>
        <dbReference type="PROSITE" id="PS50893"/>
    </source>
</evidence>
<dbReference type="SUPFAM" id="SSF52540">
    <property type="entry name" value="P-loop containing nucleoside triphosphate hydrolases"/>
    <property type="match status" value="1"/>
</dbReference>
<name>A0ABQ1ZPC2_9BACL</name>
<comment type="caution">
    <text evidence="10">The sequence shown here is derived from an EMBL/GenBank/DDBJ whole genome shotgun (WGS) entry which is preliminary data.</text>
</comment>
<evidence type="ECO:0000256" key="6">
    <source>
        <dbReference type="ARBA" id="ARBA00023136"/>
    </source>
</evidence>
<evidence type="ECO:0000256" key="7">
    <source>
        <dbReference type="SAM" id="Phobius"/>
    </source>
</evidence>
<feature type="transmembrane region" description="Helical" evidence="7">
    <location>
        <begin position="156"/>
        <end position="175"/>
    </location>
</feature>
<accession>A0ABQ1ZPC2</accession>
<keyword evidence="2 7" id="KW-0812">Transmembrane</keyword>
<evidence type="ECO:0000259" key="9">
    <source>
        <dbReference type="PROSITE" id="PS50929"/>
    </source>
</evidence>
<feature type="domain" description="ABC transmembrane type-1" evidence="9">
    <location>
        <begin position="19"/>
        <end position="301"/>
    </location>
</feature>
<keyword evidence="3" id="KW-0547">Nucleotide-binding</keyword>
<dbReference type="Proteomes" id="UP000605427">
    <property type="component" value="Unassembled WGS sequence"/>
</dbReference>
<evidence type="ECO:0000313" key="11">
    <source>
        <dbReference type="Proteomes" id="UP000605427"/>
    </source>
</evidence>
<evidence type="ECO:0000256" key="5">
    <source>
        <dbReference type="ARBA" id="ARBA00022989"/>
    </source>
</evidence>
<dbReference type="EMBL" id="BMDD01000001">
    <property type="protein sequence ID" value="GGH73113.1"/>
    <property type="molecule type" value="Genomic_DNA"/>
</dbReference>
<dbReference type="Pfam" id="PF00005">
    <property type="entry name" value="ABC_tran"/>
    <property type="match status" value="2"/>
</dbReference>
<sequence length="508" mass="55517">MSTRKKMLMPLLTELPLVLLTIAIGAASAGLNLFKPLLLGMIIGELTSKDPEGQAFVYVGAYLCVWGMSWLVSLSARRIGTALDQKILVRLRVKVWMHLLNIPLIENERQPLGRMQAYAFSDLPSWAKLYGTLLAQIAHSAVQSVGSAIALTRIDFGLALQILPFLALGFIVPLFGSKTMVKVNRATQDSMSDMSETFSGLLRGSKDLLSAGAERWGIRRFEKACMRSKRTEVKRATTYGIMQICGGASEIAAYILVLAVGGQSVLNGELGIGELIGFLALIEIIFFPARHAVDLAGEVQAAWASASRVLLFLAIPEAKSATPEQGDLILQGLSFRYPGASTNAVHSVDCILKKGDRIVVVGASGSGKSTFVKLISGFYEPSEGRIIGGGRSAERIMPIFNMDTVFEQLPLAYDTVLTEGGDSLSGGQKKRAALIRALLAESDVYVFDEPTAGLDKRNADLFWQRISKLDKNAIVIVVTHLREETRYADRVLEFREGRMTEREKPFER</sequence>
<dbReference type="Pfam" id="PF00664">
    <property type="entry name" value="ABC_membrane"/>
    <property type="match status" value="1"/>
</dbReference>
<dbReference type="Gene3D" id="1.20.1560.10">
    <property type="entry name" value="ABC transporter type 1, transmembrane domain"/>
    <property type="match status" value="1"/>
</dbReference>
<gene>
    <name evidence="10" type="primary">mdlB</name>
    <name evidence="10" type="ORF">GCM10007362_11940</name>
</gene>
<dbReference type="InterPro" id="IPR027417">
    <property type="entry name" value="P-loop_NTPase"/>
</dbReference>
<proteinExistence type="predicted"/>
<evidence type="ECO:0000256" key="4">
    <source>
        <dbReference type="ARBA" id="ARBA00022840"/>
    </source>
</evidence>
<dbReference type="CDD" id="cd07346">
    <property type="entry name" value="ABC_6TM_exporters"/>
    <property type="match status" value="1"/>
</dbReference>
<keyword evidence="11" id="KW-1185">Reference proteome</keyword>
<dbReference type="InterPro" id="IPR017871">
    <property type="entry name" value="ABC_transporter-like_CS"/>
</dbReference>
<dbReference type="InterPro" id="IPR003439">
    <property type="entry name" value="ABC_transporter-like_ATP-bd"/>
</dbReference>
<protein>
    <submittedName>
        <fullName evidence="10">ABC transporter permease</fullName>
    </submittedName>
</protein>
<organism evidence="10 11">
    <name type="scientific">Saccharibacillus endophyticus</name>
    <dbReference type="NCBI Taxonomy" id="2060666"/>
    <lineage>
        <taxon>Bacteria</taxon>
        <taxon>Bacillati</taxon>
        <taxon>Bacillota</taxon>
        <taxon>Bacilli</taxon>
        <taxon>Bacillales</taxon>
        <taxon>Paenibacillaceae</taxon>
        <taxon>Saccharibacillus</taxon>
    </lineage>
</organism>
<keyword evidence="4" id="KW-0067">ATP-binding</keyword>
<evidence type="ECO:0000256" key="1">
    <source>
        <dbReference type="ARBA" id="ARBA00004651"/>
    </source>
</evidence>
<dbReference type="Gene3D" id="3.40.50.300">
    <property type="entry name" value="P-loop containing nucleotide triphosphate hydrolases"/>
    <property type="match status" value="2"/>
</dbReference>
<feature type="domain" description="ABC transporter" evidence="8">
    <location>
        <begin position="328"/>
        <end position="508"/>
    </location>
</feature>
<evidence type="ECO:0000313" key="10">
    <source>
        <dbReference type="EMBL" id="GGH73113.1"/>
    </source>
</evidence>
<dbReference type="RefSeq" id="WP_172240387.1">
    <property type="nucleotide sequence ID" value="NZ_BMDD01000001.1"/>
</dbReference>
<dbReference type="CDD" id="cd03228">
    <property type="entry name" value="ABCC_MRP_Like"/>
    <property type="match status" value="1"/>
</dbReference>
<dbReference type="PROSITE" id="PS00211">
    <property type="entry name" value="ABC_TRANSPORTER_1"/>
    <property type="match status" value="1"/>
</dbReference>
<comment type="subcellular location">
    <subcellularLocation>
        <location evidence="1">Cell membrane</location>
        <topology evidence="1">Multi-pass membrane protein</topology>
    </subcellularLocation>
</comment>
<dbReference type="PANTHER" id="PTHR43394:SF1">
    <property type="entry name" value="ATP-BINDING CASSETTE SUB-FAMILY B MEMBER 10, MITOCHONDRIAL"/>
    <property type="match status" value="1"/>
</dbReference>
<dbReference type="InterPro" id="IPR039421">
    <property type="entry name" value="Type_1_exporter"/>
</dbReference>
<evidence type="ECO:0000256" key="2">
    <source>
        <dbReference type="ARBA" id="ARBA00022692"/>
    </source>
</evidence>
<feature type="transmembrane region" description="Helical" evidence="7">
    <location>
        <begin position="236"/>
        <end position="258"/>
    </location>
</feature>
<dbReference type="PANTHER" id="PTHR43394">
    <property type="entry name" value="ATP-DEPENDENT PERMEASE MDL1, MITOCHONDRIAL"/>
    <property type="match status" value="1"/>
</dbReference>
<dbReference type="InterPro" id="IPR003593">
    <property type="entry name" value="AAA+_ATPase"/>
</dbReference>
<dbReference type="InterPro" id="IPR011527">
    <property type="entry name" value="ABC1_TM_dom"/>
</dbReference>
<keyword evidence="6 7" id="KW-0472">Membrane</keyword>